<dbReference type="NCBIfam" id="TIGR00118">
    <property type="entry name" value="acolac_lg"/>
    <property type="match status" value="1"/>
</dbReference>
<dbReference type="Gene3D" id="3.40.50.970">
    <property type="match status" value="2"/>
</dbReference>
<dbReference type="InterPro" id="IPR012846">
    <property type="entry name" value="Acetolactate_synth_lsu"/>
</dbReference>
<proteinExistence type="inferred from homology"/>
<dbReference type="RefSeq" id="WP_074650283.1">
    <property type="nucleotide sequence ID" value="NZ_FOIL01000056.1"/>
</dbReference>
<dbReference type="UniPathway" id="UPA00049">
    <property type="reaction ID" value="UER00059"/>
</dbReference>
<dbReference type="Pfam" id="PF02775">
    <property type="entry name" value="TPP_enzyme_C"/>
    <property type="match status" value="1"/>
</dbReference>
<keyword evidence="10 12" id="KW-0100">Branched-chain amino acid biosynthesis</keyword>
<evidence type="ECO:0000256" key="7">
    <source>
        <dbReference type="ARBA" id="ARBA00022723"/>
    </source>
</evidence>
<dbReference type="eggNOG" id="COG0028">
    <property type="taxonomic scope" value="Bacteria"/>
</dbReference>
<comment type="pathway">
    <text evidence="1 12">Amino-acid biosynthesis; L-isoleucine biosynthesis; L-isoleucine from 2-oxobutanoate: step 1/4.</text>
</comment>
<evidence type="ECO:0000256" key="10">
    <source>
        <dbReference type="ARBA" id="ARBA00023304"/>
    </source>
</evidence>
<evidence type="ECO:0000259" key="13">
    <source>
        <dbReference type="Pfam" id="PF00205"/>
    </source>
</evidence>
<evidence type="ECO:0000256" key="6">
    <source>
        <dbReference type="ARBA" id="ARBA00022679"/>
    </source>
</evidence>
<dbReference type="STRING" id="1526.SAMN02910262_00347"/>
<dbReference type="InterPro" id="IPR029061">
    <property type="entry name" value="THDP-binding"/>
</dbReference>
<dbReference type="Proteomes" id="UP000199820">
    <property type="component" value="Unassembled WGS sequence"/>
</dbReference>
<dbReference type="CDD" id="cd07035">
    <property type="entry name" value="TPP_PYR_POX_like"/>
    <property type="match status" value="1"/>
</dbReference>
<comment type="catalytic activity">
    <reaction evidence="11 12">
        <text>2 pyruvate + H(+) = (2S)-2-acetolactate + CO2</text>
        <dbReference type="Rhea" id="RHEA:25249"/>
        <dbReference type="ChEBI" id="CHEBI:15361"/>
        <dbReference type="ChEBI" id="CHEBI:15378"/>
        <dbReference type="ChEBI" id="CHEBI:16526"/>
        <dbReference type="ChEBI" id="CHEBI:58476"/>
        <dbReference type="EC" id="2.2.1.6"/>
    </reaction>
</comment>
<dbReference type="EMBL" id="FOIL01000056">
    <property type="protein sequence ID" value="SET86423.1"/>
    <property type="molecule type" value="Genomic_DNA"/>
</dbReference>
<evidence type="ECO:0000313" key="17">
    <source>
        <dbReference type="Proteomes" id="UP000199820"/>
    </source>
</evidence>
<comment type="cofactor">
    <cofactor evidence="12">
        <name>thiamine diphosphate</name>
        <dbReference type="ChEBI" id="CHEBI:58937"/>
    </cofactor>
    <text evidence="12">Binds 1 thiamine pyrophosphate per subunit.</text>
</comment>
<evidence type="ECO:0000256" key="8">
    <source>
        <dbReference type="ARBA" id="ARBA00022842"/>
    </source>
</evidence>
<dbReference type="PANTHER" id="PTHR18968">
    <property type="entry name" value="THIAMINE PYROPHOSPHATE ENZYMES"/>
    <property type="match status" value="1"/>
</dbReference>
<dbReference type="PROSITE" id="PS00187">
    <property type="entry name" value="TPP_ENZYMES"/>
    <property type="match status" value="1"/>
</dbReference>
<keyword evidence="17" id="KW-1185">Reference proteome</keyword>
<dbReference type="SUPFAM" id="SSF52518">
    <property type="entry name" value="Thiamin diphosphate-binding fold (THDP-binding)"/>
    <property type="match status" value="2"/>
</dbReference>
<dbReference type="InterPro" id="IPR039368">
    <property type="entry name" value="AHAS_TPP"/>
</dbReference>
<dbReference type="Gene3D" id="3.40.50.1220">
    <property type="entry name" value="TPP-binding domain"/>
    <property type="match status" value="1"/>
</dbReference>
<dbReference type="GO" id="GO:0030976">
    <property type="term" value="F:thiamine pyrophosphate binding"/>
    <property type="evidence" value="ECO:0007669"/>
    <property type="project" value="UniProtKB-UniRule"/>
</dbReference>
<dbReference type="GO" id="GO:0003984">
    <property type="term" value="F:acetolactate synthase activity"/>
    <property type="evidence" value="ECO:0007669"/>
    <property type="project" value="UniProtKB-EC"/>
</dbReference>
<keyword evidence="7 12" id="KW-0479">Metal-binding</keyword>
<feature type="domain" description="Thiamine pyrophosphate enzyme TPP-binding" evidence="14">
    <location>
        <begin position="391"/>
        <end position="538"/>
    </location>
</feature>
<evidence type="ECO:0000259" key="15">
    <source>
        <dbReference type="Pfam" id="PF02776"/>
    </source>
</evidence>
<dbReference type="CDD" id="cd02015">
    <property type="entry name" value="TPP_AHAS"/>
    <property type="match status" value="1"/>
</dbReference>
<keyword evidence="8 12" id="KW-0460">Magnesium</keyword>
<dbReference type="Pfam" id="PF02776">
    <property type="entry name" value="TPP_enzyme_N"/>
    <property type="match status" value="1"/>
</dbReference>
<comment type="cofactor">
    <cofactor evidence="12">
        <name>Mg(2+)</name>
        <dbReference type="ChEBI" id="CHEBI:18420"/>
    </cofactor>
    <text evidence="12">Binds 1 Mg(2+) ion per subunit.</text>
</comment>
<dbReference type="InterPro" id="IPR012000">
    <property type="entry name" value="Thiamin_PyroP_enz_cen_dom"/>
</dbReference>
<dbReference type="EC" id="2.2.1.6" evidence="4 12"/>
<dbReference type="Pfam" id="PF00205">
    <property type="entry name" value="TPP_enzyme_M"/>
    <property type="match status" value="1"/>
</dbReference>
<dbReference type="InterPro" id="IPR012001">
    <property type="entry name" value="Thiamin_PyroP_enz_TPP-bd_dom"/>
</dbReference>
<evidence type="ECO:0000256" key="5">
    <source>
        <dbReference type="ARBA" id="ARBA00022605"/>
    </source>
</evidence>
<organism evidence="16 17">
    <name type="scientific">[Clostridium] aminophilum</name>
    <dbReference type="NCBI Taxonomy" id="1526"/>
    <lineage>
        <taxon>Bacteria</taxon>
        <taxon>Bacillati</taxon>
        <taxon>Bacillota</taxon>
        <taxon>Clostridia</taxon>
        <taxon>Lachnospirales</taxon>
        <taxon>Lachnospiraceae</taxon>
    </lineage>
</organism>
<keyword evidence="5 12" id="KW-0028">Amino-acid biosynthesis</keyword>
<dbReference type="GO" id="GO:0050660">
    <property type="term" value="F:flavin adenine dinucleotide binding"/>
    <property type="evidence" value="ECO:0007669"/>
    <property type="project" value="InterPro"/>
</dbReference>
<feature type="domain" description="Thiamine pyrophosphate enzyme N-terminal TPP-binding" evidence="15">
    <location>
        <begin position="1"/>
        <end position="114"/>
    </location>
</feature>
<evidence type="ECO:0000256" key="3">
    <source>
        <dbReference type="ARBA" id="ARBA00007812"/>
    </source>
</evidence>
<dbReference type="GO" id="GO:0005948">
    <property type="term" value="C:acetolactate synthase complex"/>
    <property type="evidence" value="ECO:0007669"/>
    <property type="project" value="TreeGrafter"/>
</dbReference>
<keyword evidence="6 12" id="KW-0808">Transferase</keyword>
<evidence type="ECO:0000313" key="16">
    <source>
        <dbReference type="EMBL" id="SET86423.1"/>
    </source>
</evidence>
<comment type="pathway">
    <text evidence="2 12">Amino-acid biosynthesis; L-valine biosynthesis; L-valine from pyruvate: step 1/4.</text>
</comment>
<evidence type="ECO:0000256" key="12">
    <source>
        <dbReference type="RuleBase" id="RU003591"/>
    </source>
</evidence>
<dbReference type="SUPFAM" id="SSF52467">
    <property type="entry name" value="DHS-like NAD/FAD-binding domain"/>
    <property type="match status" value="1"/>
</dbReference>
<gene>
    <name evidence="16" type="ORF">SAMN04487771_10565</name>
</gene>
<dbReference type="InterPro" id="IPR029035">
    <property type="entry name" value="DHS-like_NAD/FAD-binding_dom"/>
</dbReference>
<dbReference type="InterPro" id="IPR011766">
    <property type="entry name" value="TPP_enzyme_TPP-bd"/>
</dbReference>
<feature type="domain" description="Thiamine pyrophosphate enzyme central" evidence="13">
    <location>
        <begin position="193"/>
        <end position="325"/>
    </location>
</feature>
<sequence length="546" mass="59791">MTGAELLVKALVKEGVEYVYGYPGVAICPFFDSLMSTEIHPILVREEQNAAHAASGYARITGKVGVCSVTSGPGATNLITGIATAFADSIPLVAITGQVDSRLLGSDVFQEADISGACESFVKFSYIVRKASDIPRIVKEAFFIASTGRKGPVLIDIPIDVQNQNISRVSWPEEVSLRTYKPTVKGNGLQIVRLMERLEKAKRPILCIGGGVHLAGAAQAVRIFAENNRIPTVCTMMGLGVMPTSHWMFFGMVGNNGQEYSNRAMNEADMVIMVGARVADRSVRPEIISEDKILVHIDVDPAEIGKNAGPSIPLVGDLKSVFDALNEREPVTADHSEWIQTLTGYHREGRSLDVSKLAGGVKARDCDSVTPSAFVRALSLEMKENAVYVADVGQNQLWSCQNYVAREGRFLTSGGMGTMGYSIPAAIGAKMADPHRQVVAVCGDGAFQMSMMELATIRQYRVPVKICVMRNQVLGLVRQYQHFIYKDRFAMTTMDDTPNLEKLAEAYGIRYVRLERNEDIPKKIREFLNEEDTALLECIVDPNEVV</sequence>
<accession>A0A1I0HSY6</accession>
<evidence type="ECO:0000256" key="1">
    <source>
        <dbReference type="ARBA" id="ARBA00004974"/>
    </source>
</evidence>
<keyword evidence="9 12" id="KW-0786">Thiamine pyrophosphate</keyword>
<evidence type="ECO:0000259" key="14">
    <source>
        <dbReference type="Pfam" id="PF02775"/>
    </source>
</evidence>
<dbReference type="AlphaFoldDB" id="A0A1I0HSY6"/>
<name>A0A1I0HSY6_9FIRM</name>
<protein>
    <recommendedName>
        <fullName evidence="4 12">Acetolactate synthase</fullName>
        <ecNumber evidence="4 12">2.2.1.6</ecNumber>
    </recommendedName>
</protein>
<dbReference type="GO" id="GO:0009099">
    <property type="term" value="P:L-valine biosynthetic process"/>
    <property type="evidence" value="ECO:0007669"/>
    <property type="project" value="UniProtKB-UniPathway"/>
</dbReference>
<evidence type="ECO:0000256" key="4">
    <source>
        <dbReference type="ARBA" id="ARBA00013145"/>
    </source>
</evidence>
<dbReference type="GO" id="GO:0009097">
    <property type="term" value="P:isoleucine biosynthetic process"/>
    <property type="evidence" value="ECO:0007669"/>
    <property type="project" value="UniProtKB-UniPathway"/>
</dbReference>
<reference evidence="16 17" key="1">
    <citation type="submission" date="2016-10" db="EMBL/GenBank/DDBJ databases">
        <authorList>
            <person name="de Groot N.N."/>
        </authorList>
    </citation>
    <scope>NUCLEOTIDE SEQUENCE [LARGE SCALE GENOMIC DNA]</scope>
    <source>
        <strain evidence="16 17">KH1P1</strain>
    </source>
</reference>
<dbReference type="OrthoDB" id="4494979at2"/>
<dbReference type="InterPro" id="IPR045229">
    <property type="entry name" value="TPP_enz"/>
</dbReference>
<dbReference type="InterPro" id="IPR000399">
    <property type="entry name" value="TPP-bd_CS"/>
</dbReference>
<comment type="similarity">
    <text evidence="3 12">Belongs to the TPP enzyme family.</text>
</comment>
<evidence type="ECO:0000256" key="9">
    <source>
        <dbReference type="ARBA" id="ARBA00023052"/>
    </source>
</evidence>
<dbReference type="PANTHER" id="PTHR18968:SF13">
    <property type="entry name" value="ACETOLACTATE SYNTHASE CATALYTIC SUBUNIT, MITOCHONDRIAL"/>
    <property type="match status" value="1"/>
</dbReference>
<dbReference type="FunFam" id="3.40.50.970:FF:000007">
    <property type="entry name" value="Acetolactate synthase"/>
    <property type="match status" value="1"/>
</dbReference>
<dbReference type="UniPathway" id="UPA00047">
    <property type="reaction ID" value="UER00055"/>
</dbReference>
<evidence type="ECO:0000256" key="11">
    <source>
        <dbReference type="ARBA" id="ARBA00048670"/>
    </source>
</evidence>
<dbReference type="GO" id="GO:0000287">
    <property type="term" value="F:magnesium ion binding"/>
    <property type="evidence" value="ECO:0007669"/>
    <property type="project" value="UniProtKB-UniRule"/>
</dbReference>
<evidence type="ECO:0000256" key="2">
    <source>
        <dbReference type="ARBA" id="ARBA00005025"/>
    </source>
</evidence>